<dbReference type="OrthoDB" id="9795302at2"/>
<gene>
    <name evidence="6" type="ORF">SAMN02745691_00883</name>
</gene>
<keyword evidence="4" id="KW-0175">Coiled coil</keyword>
<evidence type="ECO:0000313" key="6">
    <source>
        <dbReference type="EMBL" id="SHI81431.1"/>
    </source>
</evidence>
<dbReference type="EMBL" id="FQYT01000007">
    <property type="protein sequence ID" value="SHI81431.1"/>
    <property type="molecule type" value="Genomic_DNA"/>
</dbReference>
<dbReference type="GO" id="GO:0051536">
    <property type="term" value="F:iron-sulfur cluster binding"/>
    <property type="evidence" value="ECO:0007669"/>
    <property type="project" value="UniProtKB-KW"/>
</dbReference>
<dbReference type="Pfam" id="PF17179">
    <property type="entry name" value="Fer4_22"/>
    <property type="match status" value="1"/>
</dbReference>
<keyword evidence="2" id="KW-0408">Iron</keyword>
<reference evidence="6 7" key="1">
    <citation type="submission" date="2016-11" db="EMBL/GenBank/DDBJ databases">
        <authorList>
            <person name="Jaros S."/>
            <person name="Januszkiewicz K."/>
            <person name="Wedrychowicz H."/>
        </authorList>
    </citation>
    <scope>NUCLEOTIDE SEQUENCE [LARGE SCALE GENOMIC DNA]</scope>
    <source>
        <strain evidence="6 7">DSM 15970</strain>
    </source>
</reference>
<dbReference type="NCBIfam" id="TIGR02910">
    <property type="entry name" value="sulfite_red_A"/>
    <property type="match status" value="1"/>
</dbReference>
<feature type="domain" description="4Fe-4S ferredoxin-type" evidence="5">
    <location>
        <begin position="441"/>
        <end position="471"/>
    </location>
</feature>
<dbReference type="AlphaFoldDB" id="A0A1M6E7K6"/>
<keyword evidence="1" id="KW-0479">Metal-binding</keyword>
<evidence type="ECO:0000259" key="5">
    <source>
        <dbReference type="PROSITE" id="PS51379"/>
    </source>
</evidence>
<dbReference type="PROSITE" id="PS51379">
    <property type="entry name" value="4FE4S_FER_2"/>
    <property type="match status" value="2"/>
</dbReference>
<dbReference type="InterPro" id="IPR036411">
    <property type="entry name" value="TorD-like_sf"/>
</dbReference>
<protein>
    <submittedName>
        <fullName evidence="6">Anaerobic sulfite reductase subunit A</fullName>
    </submittedName>
</protein>
<sequence length="573" mass="66427">MDVKSEVLTMMTGRENLYNLLCRIYKKEVDQKLLDNMKDMVFPTDGMNPELTEGYRLLQEYFETTGENAEEDLAVDFAKVFLSAGASQGMAAFPYESVYTSRKRIILQEAWEQVSNIYATKGLALEDVPPDFMEDHIACELEYMAYLCREAKQTRNLLKNLQDQQEFLEQHLLKWGPSFCEDVYNYSDTVFYKAVAKITSGFLKLDQEILDSLRESAENILESRRSCFVSNDRMDAVFEQLKEKYVIYAPKRFKGGGMKHANLIRYAKIESIREIEMDEQSDFSPKEAYYPVSQTMLYFTEEEVLESAVKDERDILVFARPCDINGMNRLDTIFLNNGGKEDLYYKRLRKKVKIAMLECLTGWEDCFCVSMGTNKTNNYSLAVRFEEDGLLVEIKDKDLASYFLEEEDREFTPEFIAENEKKVRIPEITNRETLRKASELKFWEQFDERCIGCGGCNTVCGTCSCFDTVDIIYKEGSQEGERKRVWSSCMLENFTETAGGSRARKTNGANMRFKVLHKFYDYHARFGGEEQMCVGCGRCDMRCPQDISFYDTVNGLCDELDKMKEDTAKEVRE</sequence>
<feature type="coiled-coil region" evidence="4">
    <location>
        <begin position="144"/>
        <end position="171"/>
    </location>
</feature>
<feature type="domain" description="4Fe-4S ferredoxin-type" evidence="5">
    <location>
        <begin position="524"/>
        <end position="553"/>
    </location>
</feature>
<dbReference type="InterPro" id="IPR017896">
    <property type="entry name" value="4Fe4S_Fe-S-bd"/>
</dbReference>
<keyword evidence="7" id="KW-1185">Reference proteome</keyword>
<dbReference type="Gene3D" id="1.10.3480.10">
    <property type="entry name" value="TorD-like"/>
    <property type="match status" value="1"/>
</dbReference>
<dbReference type="PANTHER" id="PTHR40447">
    <property type="entry name" value="ANAEROBIC SULFITE REDUCTASE SUBUNIT A"/>
    <property type="match status" value="1"/>
</dbReference>
<keyword evidence="3" id="KW-0411">Iron-sulfur</keyword>
<dbReference type="InterPro" id="IPR014259">
    <property type="entry name" value="Sulphite_reductase_A"/>
</dbReference>
<dbReference type="STRING" id="1122934.SAMN02745691_00883"/>
<evidence type="ECO:0000256" key="4">
    <source>
        <dbReference type="SAM" id="Coils"/>
    </source>
</evidence>
<evidence type="ECO:0000256" key="2">
    <source>
        <dbReference type="ARBA" id="ARBA00023004"/>
    </source>
</evidence>
<dbReference type="PROSITE" id="PS00198">
    <property type="entry name" value="4FE4S_FER_1"/>
    <property type="match status" value="2"/>
</dbReference>
<dbReference type="SUPFAM" id="SSF46548">
    <property type="entry name" value="alpha-helical ferredoxin"/>
    <property type="match status" value="1"/>
</dbReference>
<dbReference type="InterPro" id="IPR020945">
    <property type="entry name" value="DMSO/NO3_reduct_chaperone"/>
</dbReference>
<name>A0A1M6E7K6_9FIRM</name>
<organism evidence="6 7">
    <name type="scientific">Parasporobacterium paucivorans DSM 15970</name>
    <dbReference type="NCBI Taxonomy" id="1122934"/>
    <lineage>
        <taxon>Bacteria</taxon>
        <taxon>Bacillati</taxon>
        <taxon>Bacillota</taxon>
        <taxon>Clostridia</taxon>
        <taxon>Lachnospirales</taxon>
        <taxon>Lachnospiraceae</taxon>
        <taxon>Parasporobacterium</taxon>
    </lineage>
</organism>
<accession>A0A1M6E7K6</accession>
<dbReference type="PANTHER" id="PTHR40447:SF1">
    <property type="entry name" value="ANAEROBIC SULFITE REDUCTASE SUBUNIT A"/>
    <property type="match status" value="1"/>
</dbReference>
<dbReference type="Pfam" id="PF02613">
    <property type="entry name" value="Nitrate_red_del"/>
    <property type="match status" value="1"/>
</dbReference>
<dbReference type="SUPFAM" id="SSF89155">
    <property type="entry name" value="TorD-like"/>
    <property type="match status" value="1"/>
</dbReference>
<proteinExistence type="predicted"/>
<evidence type="ECO:0000256" key="3">
    <source>
        <dbReference type="ARBA" id="ARBA00023014"/>
    </source>
</evidence>
<dbReference type="RefSeq" id="WP_094757307.1">
    <property type="nucleotide sequence ID" value="NZ_FQYT01000007.1"/>
</dbReference>
<evidence type="ECO:0000256" key="1">
    <source>
        <dbReference type="ARBA" id="ARBA00022723"/>
    </source>
</evidence>
<evidence type="ECO:0000313" key="7">
    <source>
        <dbReference type="Proteomes" id="UP000184342"/>
    </source>
</evidence>
<dbReference type="Proteomes" id="UP000184342">
    <property type="component" value="Unassembled WGS sequence"/>
</dbReference>
<dbReference type="GO" id="GO:0046872">
    <property type="term" value="F:metal ion binding"/>
    <property type="evidence" value="ECO:0007669"/>
    <property type="project" value="UniProtKB-KW"/>
</dbReference>
<dbReference type="InterPro" id="IPR017900">
    <property type="entry name" value="4Fe4S_Fe_S_CS"/>
</dbReference>